<dbReference type="InterPro" id="IPR044068">
    <property type="entry name" value="CB"/>
</dbReference>
<sequence length="460" mass="51189">MGSPDPAIFYTMAALEKRGTNYRVCWRLGGSRTGARQSATFTAPKPAAAKELAERAKKLVEAHEHRITRDEVLRAILGEDDNIPDGAVTLAEWVKLWEADRRPVNPDAPGFDDIQADTLAGYMQVLNVRVLPYLGHKYLHEITESVLKEWVKTLKATRVRRTKAQPGGQPISANSVRAAHAVLHLVLGAAVPRFIPANPLARPAGTRKNRVGLPKPTPFEGMFLTPTEVDRIHACCDPLIQDLWFVLVNTGLRLGEVLVLRVQDVTVDGPEPEIRVRRALKKGDRIGLPKSAKSFRVVSTSTEVAKVLAARCKGKRPRDLVFPCPGKKKRRGAEPTWAENNLNRRHWMQAVAEAMRCDVHPPPAPPKPKRGPVRKLRPEEVSTCGCPGVLRRRPRLHDGRHTHASDLIRAGWQLHEVQDRLGHASPLTTLTIYAHAWKGKYRARLDDLGARRIAAEDEDG</sequence>
<evidence type="ECO:0000256" key="5">
    <source>
        <dbReference type="PROSITE-ProRule" id="PRU01248"/>
    </source>
</evidence>
<dbReference type="Pfam" id="PF00589">
    <property type="entry name" value="Phage_integrase"/>
    <property type="match status" value="1"/>
</dbReference>
<feature type="domain" description="Core-binding (CB)" evidence="8">
    <location>
        <begin position="88"/>
        <end position="191"/>
    </location>
</feature>
<evidence type="ECO:0008006" key="11">
    <source>
        <dbReference type="Google" id="ProtNLM"/>
    </source>
</evidence>
<feature type="domain" description="Tyr recombinase" evidence="7">
    <location>
        <begin position="219"/>
        <end position="446"/>
    </location>
</feature>
<dbReference type="PANTHER" id="PTHR30349">
    <property type="entry name" value="PHAGE INTEGRASE-RELATED"/>
    <property type="match status" value="1"/>
</dbReference>
<evidence type="ECO:0000313" key="9">
    <source>
        <dbReference type="EMBL" id="GGM26522.1"/>
    </source>
</evidence>
<dbReference type="InterPro" id="IPR004107">
    <property type="entry name" value="Integrase_SAM-like_N"/>
</dbReference>
<organism evidence="9 10">
    <name type="scientific">Micromonospora sonchi</name>
    <dbReference type="NCBI Taxonomy" id="1763543"/>
    <lineage>
        <taxon>Bacteria</taxon>
        <taxon>Bacillati</taxon>
        <taxon>Actinomycetota</taxon>
        <taxon>Actinomycetes</taxon>
        <taxon>Micromonosporales</taxon>
        <taxon>Micromonosporaceae</taxon>
        <taxon>Micromonospora</taxon>
    </lineage>
</organism>
<reference evidence="9" key="1">
    <citation type="journal article" date="2014" name="Int. J. Syst. Evol. Microbiol.">
        <title>Complete genome sequence of Corynebacterium casei LMG S-19264T (=DSM 44701T), isolated from a smear-ripened cheese.</title>
        <authorList>
            <consortium name="US DOE Joint Genome Institute (JGI-PGF)"/>
            <person name="Walter F."/>
            <person name="Albersmeier A."/>
            <person name="Kalinowski J."/>
            <person name="Ruckert C."/>
        </authorList>
    </citation>
    <scope>NUCLEOTIDE SEQUENCE</scope>
    <source>
        <strain evidence="9">CGMCC 4.7312</strain>
    </source>
</reference>
<name>A0A917TKH8_9ACTN</name>
<dbReference type="CDD" id="cd01189">
    <property type="entry name" value="INT_ICEBs1_C_like"/>
    <property type="match status" value="1"/>
</dbReference>
<dbReference type="InterPro" id="IPR050090">
    <property type="entry name" value="Tyrosine_recombinase_XerCD"/>
</dbReference>
<dbReference type="Gene3D" id="1.10.150.130">
    <property type="match status" value="1"/>
</dbReference>
<dbReference type="PANTHER" id="PTHR30349:SF64">
    <property type="entry name" value="PROPHAGE INTEGRASE INTD-RELATED"/>
    <property type="match status" value="1"/>
</dbReference>
<proteinExistence type="inferred from homology"/>
<evidence type="ECO:0000256" key="1">
    <source>
        <dbReference type="ARBA" id="ARBA00008857"/>
    </source>
</evidence>
<feature type="region of interest" description="Disordered" evidence="6">
    <location>
        <begin position="359"/>
        <end position="379"/>
    </location>
</feature>
<dbReference type="GO" id="GO:0015074">
    <property type="term" value="P:DNA integration"/>
    <property type="evidence" value="ECO:0007669"/>
    <property type="project" value="UniProtKB-KW"/>
</dbReference>
<dbReference type="InterPro" id="IPR010998">
    <property type="entry name" value="Integrase_recombinase_N"/>
</dbReference>
<dbReference type="SUPFAM" id="SSF56349">
    <property type="entry name" value="DNA breaking-rejoining enzymes"/>
    <property type="match status" value="1"/>
</dbReference>
<dbReference type="Pfam" id="PF14659">
    <property type="entry name" value="Phage_int_SAM_3"/>
    <property type="match status" value="1"/>
</dbReference>
<evidence type="ECO:0000259" key="8">
    <source>
        <dbReference type="PROSITE" id="PS51900"/>
    </source>
</evidence>
<keyword evidence="2" id="KW-0229">DNA integration</keyword>
<dbReference type="Proteomes" id="UP000608890">
    <property type="component" value="Unassembled WGS sequence"/>
</dbReference>
<keyword evidence="3 5" id="KW-0238">DNA-binding</keyword>
<dbReference type="AlphaFoldDB" id="A0A917TKH8"/>
<comment type="similarity">
    <text evidence="1">Belongs to the 'phage' integrase family.</text>
</comment>
<evidence type="ECO:0000256" key="6">
    <source>
        <dbReference type="SAM" id="MobiDB-lite"/>
    </source>
</evidence>
<evidence type="ECO:0000259" key="7">
    <source>
        <dbReference type="PROSITE" id="PS51898"/>
    </source>
</evidence>
<dbReference type="PROSITE" id="PS51898">
    <property type="entry name" value="TYR_RECOMBINASE"/>
    <property type="match status" value="1"/>
</dbReference>
<protein>
    <recommendedName>
        <fullName evidence="11">Site-specific integrase</fullName>
    </recommendedName>
</protein>
<evidence type="ECO:0000313" key="10">
    <source>
        <dbReference type="Proteomes" id="UP000608890"/>
    </source>
</evidence>
<gene>
    <name evidence="9" type="ORF">GCM10011608_09100</name>
</gene>
<dbReference type="InterPro" id="IPR002104">
    <property type="entry name" value="Integrase_catalytic"/>
</dbReference>
<reference evidence="9" key="2">
    <citation type="submission" date="2020-09" db="EMBL/GenBank/DDBJ databases">
        <authorList>
            <person name="Sun Q."/>
            <person name="Zhou Y."/>
        </authorList>
    </citation>
    <scope>NUCLEOTIDE SEQUENCE</scope>
    <source>
        <strain evidence="9">CGMCC 4.7312</strain>
    </source>
</reference>
<dbReference type="GO" id="GO:0006310">
    <property type="term" value="P:DNA recombination"/>
    <property type="evidence" value="ECO:0007669"/>
    <property type="project" value="UniProtKB-KW"/>
</dbReference>
<evidence type="ECO:0000256" key="3">
    <source>
        <dbReference type="ARBA" id="ARBA00023125"/>
    </source>
</evidence>
<evidence type="ECO:0000256" key="4">
    <source>
        <dbReference type="ARBA" id="ARBA00023172"/>
    </source>
</evidence>
<comment type="caution">
    <text evidence="9">The sequence shown here is derived from an EMBL/GenBank/DDBJ whole genome shotgun (WGS) entry which is preliminary data.</text>
</comment>
<evidence type="ECO:0000256" key="2">
    <source>
        <dbReference type="ARBA" id="ARBA00022908"/>
    </source>
</evidence>
<dbReference type="InterPro" id="IPR013762">
    <property type="entry name" value="Integrase-like_cat_sf"/>
</dbReference>
<dbReference type="Gene3D" id="1.10.443.10">
    <property type="entry name" value="Intergrase catalytic core"/>
    <property type="match status" value="1"/>
</dbReference>
<dbReference type="GO" id="GO:0003677">
    <property type="term" value="F:DNA binding"/>
    <property type="evidence" value="ECO:0007669"/>
    <property type="project" value="UniProtKB-UniRule"/>
</dbReference>
<dbReference type="EMBL" id="BMNB01000003">
    <property type="protein sequence ID" value="GGM26522.1"/>
    <property type="molecule type" value="Genomic_DNA"/>
</dbReference>
<keyword evidence="4" id="KW-0233">DNA recombination</keyword>
<dbReference type="PROSITE" id="PS51900">
    <property type="entry name" value="CB"/>
    <property type="match status" value="1"/>
</dbReference>
<dbReference type="InterPro" id="IPR011010">
    <property type="entry name" value="DNA_brk_join_enz"/>
</dbReference>
<accession>A0A917TKH8</accession>
<keyword evidence="10" id="KW-1185">Reference proteome</keyword>